<feature type="transmembrane region" description="Helical" evidence="5">
    <location>
        <begin position="444"/>
        <end position="464"/>
    </location>
</feature>
<accession>A0ABS5L061</accession>
<dbReference type="Gene3D" id="1.20.1250.20">
    <property type="entry name" value="MFS general substrate transporter like domains"/>
    <property type="match status" value="1"/>
</dbReference>
<evidence type="ECO:0000313" key="8">
    <source>
        <dbReference type="Proteomes" id="UP000730482"/>
    </source>
</evidence>
<evidence type="ECO:0000256" key="2">
    <source>
        <dbReference type="ARBA" id="ARBA00022692"/>
    </source>
</evidence>
<comment type="subcellular location">
    <subcellularLocation>
        <location evidence="1">Cell membrane</location>
        <topology evidence="1">Multi-pass membrane protein</topology>
    </subcellularLocation>
</comment>
<feature type="transmembrane region" description="Helical" evidence="5">
    <location>
        <begin position="179"/>
        <end position="198"/>
    </location>
</feature>
<organism evidence="7 8">
    <name type="scientific">Catenulispora pinistramenti</name>
    <dbReference type="NCBI Taxonomy" id="2705254"/>
    <lineage>
        <taxon>Bacteria</taxon>
        <taxon>Bacillati</taxon>
        <taxon>Actinomycetota</taxon>
        <taxon>Actinomycetes</taxon>
        <taxon>Catenulisporales</taxon>
        <taxon>Catenulisporaceae</taxon>
        <taxon>Catenulispora</taxon>
    </lineage>
</organism>
<protein>
    <submittedName>
        <fullName evidence="7">MFS transporter</fullName>
    </submittedName>
</protein>
<dbReference type="PANTHER" id="PTHR23501:SF154">
    <property type="entry name" value="MULTIDRUG-EFFLUX TRANSPORTER RV1634-RELATED"/>
    <property type="match status" value="1"/>
</dbReference>
<evidence type="ECO:0000256" key="1">
    <source>
        <dbReference type="ARBA" id="ARBA00004651"/>
    </source>
</evidence>
<dbReference type="EMBL" id="JAAFYZ010000152">
    <property type="protein sequence ID" value="MBS2551722.1"/>
    <property type="molecule type" value="Genomic_DNA"/>
</dbReference>
<gene>
    <name evidence="7" type="ORF">KGQ19_33130</name>
</gene>
<dbReference type="InterPro" id="IPR020846">
    <property type="entry name" value="MFS_dom"/>
</dbReference>
<feature type="domain" description="Major facilitator superfamily (MFS) profile" evidence="6">
    <location>
        <begin position="28"/>
        <end position="468"/>
    </location>
</feature>
<feature type="transmembrane region" description="Helical" evidence="5">
    <location>
        <begin position="374"/>
        <end position="398"/>
    </location>
</feature>
<dbReference type="InterPro" id="IPR036259">
    <property type="entry name" value="MFS_trans_sf"/>
</dbReference>
<dbReference type="RefSeq" id="WP_212016620.1">
    <property type="nucleotide sequence ID" value="NZ_JAAFYZ010000152.1"/>
</dbReference>
<sequence>MSATAATAEGGFSASKQDSLFSPRYLAITLGLASSVLLTAFEGLAVFTALPVAVAAVHGTAYLSLCFTAFTTASLVGMVVSGVRADRAGPALPFLGGTAVFGIGLLVAGTADAMAQLVAGRALQGFGAGLVMVSLYVIIGRGYPERLRASALAMMAALWVMPSVIGPLVAGILTEDVSWRWVFLGVALLVPLPVALTAGPLRGMRAGPAASGPDSRAAAGSGPWRRVQLAVIAAVGAGALQYAGQDFTVVGIVLALGGIALLVPSVPKLLPRGTLRVGRGLPAVIVMHGVIGAAFFGSENYITTMLETDRGLSPTIAGLTLVGETVSWAAAAQLASRGRLPFSRETMVRIGPLVTIASIVVTGSAVVLPAPAVIVAVGMVIGGLGMSLVFQTLNLLLLRYSPKESQGTNSSAMQICDSLAAVALTGGTGAVFHALHHAGPTNHGMYILIFAILAAAAGATALIAPRVGAHGLATA</sequence>
<feature type="transmembrane region" description="Helical" evidence="5">
    <location>
        <begin position="316"/>
        <end position="335"/>
    </location>
</feature>
<dbReference type="Proteomes" id="UP000730482">
    <property type="component" value="Unassembled WGS sequence"/>
</dbReference>
<keyword evidence="3 5" id="KW-1133">Transmembrane helix</keyword>
<dbReference type="PANTHER" id="PTHR23501">
    <property type="entry name" value="MAJOR FACILITATOR SUPERFAMILY"/>
    <property type="match status" value="1"/>
</dbReference>
<feature type="transmembrane region" description="Helical" evidence="5">
    <location>
        <begin position="61"/>
        <end position="80"/>
    </location>
</feature>
<feature type="transmembrane region" description="Helical" evidence="5">
    <location>
        <begin position="249"/>
        <end position="270"/>
    </location>
</feature>
<evidence type="ECO:0000256" key="3">
    <source>
        <dbReference type="ARBA" id="ARBA00022989"/>
    </source>
</evidence>
<feature type="transmembrane region" description="Helical" evidence="5">
    <location>
        <begin position="25"/>
        <end position="49"/>
    </location>
</feature>
<reference evidence="7 8" key="1">
    <citation type="submission" date="2020-02" db="EMBL/GenBank/DDBJ databases">
        <title>Acidophilic actinobacteria isolated from forest soil.</title>
        <authorList>
            <person name="Golinska P."/>
        </authorList>
    </citation>
    <scope>NUCLEOTIDE SEQUENCE [LARGE SCALE GENOMIC DNA]</scope>
    <source>
        <strain evidence="7 8">NL8</strain>
    </source>
</reference>
<comment type="caution">
    <text evidence="7">The sequence shown here is derived from an EMBL/GenBank/DDBJ whole genome shotgun (WGS) entry which is preliminary data.</text>
</comment>
<dbReference type="PROSITE" id="PS50850">
    <property type="entry name" value="MFS"/>
    <property type="match status" value="1"/>
</dbReference>
<keyword evidence="2 5" id="KW-0812">Transmembrane</keyword>
<feature type="transmembrane region" description="Helical" evidence="5">
    <location>
        <begin position="347"/>
        <end position="368"/>
    </location>
</feature>
<keyword evidence="8" id="KW-1185">Reference proteome</keyword>
<feature type="transmembrane region" description="Helical" evidence="5">
    <location>
        <begin position="277"/>
        <end position="296"/>
    </location>
</feature>
<evidence type="ECO:0000259" key="6">
    <source>
        <dbReference type="PROSITE" id="PS50850"/>
    </source>
</evidence>
<evidence type="ECO:0000256" key="4">
    <source>
        <dbReference type="ARBA" id="ARBA00023136"/>
    </source>
</evidence>
<name>A0ABS5L061_9ACTN</name>
<feature type="transmembrane region" description="Helical" evidence="5">
    <location>
        <begin position="151"/>
        <end position="173"/>
    </location>
</feature>
<dbReference type="InterPro" id="IPR011701">
    <property type="entry name" value="MFS"/>
</dbReference>
<feature type="transmembrane region" description="Helical" evidence="5">
    <location>
        <begin position="117"/>
        <end position="139"/>
    </location>
</feature>
<proteinExistence type="predicted"/>
<evidence type="ECO:0000256" key="5">
    <source>
        <dbReference type="SAM" id="Phobius"/>
    </source>
</evidence>
<feature type="transmembrane region" description="Helical" evidence="5">
    <location>
        <begin position="419"/>
        <end position="438"/>
    </location>
</feature>
<keyword evidence="4 5" id="KW-0472">Membrane</keyword>
<dbReference type="SUPFAM" id="SSF103473">
    <property type="entry name" value="MFS general substrate transporter"/>
    <property type="match status" value="1"/>
</dbReference>
<dbReference type="Pfam" id="PF07690">
    <property type="entry name" value="MFS_1"/>
    <property type="match status" value="1"/>
</dbReference>
<evidence type="ECO:0000313" key="7">
    <source>
        <dbReference type="EMBL" id="MBS2551722.1"/>
    </source>
</evidence>
<feature type="transmembrane region" description="Helical" evidence="5">
    <location>
        <begin position="92"/>
        <end position="111"/>
    </location>
</feature>